<protein>
    <submittedName>
        <fullName evidence="2">MBL fold metallo-hydrolase</fullName>
    </submittedName>
</protein>
<dbReference type="Gene3D" id="3.60.15.10">
    <property type="entry name" value="Ribonuclease Z/Hydroxyacylglutathione hydrolase-like"/>
    <property type="match status" value="1"/>
</dbReference>
<evidence type="ECO:0000313" key="3">
    <source>
        <dbReference type="Proteomes" id="UP000483362"/>
    </source>
</evidence>
<gene>
    <name evidence="2" type="ORF">FYJ29_10465</name>
</gene>
<sequence length="253" mass="28359">MEIEFLGTGTSCGVPSIGCHCAVCQSSDPRDKRLRTSAIVRYKGKSLLIDCGPDFRQQVLRASSQALDALLLTHIHYDHVAGIDDLRPYSYKHSFPVYARQDVIDRLHLTMPYAFGTHLYPGVPKLDLVPIADGPFMIGNVAVEPIPVMHDKLRITGFRIGPLAYITDCKTLPPAQVERLHGTPLLVINALRWHKPHHSHLSIEESLELVRRIEPGRALFIHMSHEAGFHSVTCQKLPRNVDLAYDTQIVRVP</sequence>
<organism evidence="2 3">
    <name type="scientific">Sodaliphilus pleomorphus</name>
    <dbReference type="NCBI Taxonomy" id="2606626"/>
    <lineage>
        <taxon>Bacteria</taxon>
        <taxon>Pseudomonadati</taxon>
        <taxon>Bacteroidota</taxon>
        <taxon>Bacteroidia</taxon>
        <taxon>Bacteroidales</taxon>
        <taxon>Muribaculaceae</taxon>
        <taxon>Sodaliphilus</taxon>
    </lineage>
</organism>
<proteinExistence type="predicted"/>
<comment type="caution">
    <text evidence="2">The sequence shown here is derived from an EMBL/GenBank/DDBJ whole genome shotgun (WGS) entry which is preliminary data.</text>
</comment>
<keyword evidence="3" id="KW-1185">Reference proteome</keyword>
<dbReference type="Proteomes" id="UP000483362">
    <property type="component" value="Unassembled WGS sequence"/>
</dbReference>
<dbReference type="GO" id="GO:0016787">
    <property type="term" value="F:hydrolase activity"/>
    <property type="evidence" value="ECO:0007669"/>
    <property type="project" value="UniProtKB-KW"/>
</dbReference>
<dbReference type="SMART" id="SM00849">
    <property type="entry name" value="Lactamase_B"/>
    <property type="match status" value="1"/>
</dbReference>
<keyword evidence="2" id="KW-0378">Hydrolase</keyword>
<feature type="domain" description="Metallo-beta-lactamase" evidence="1">
    <location>
        <begin position="34"/>
        <end position="225"/>
    </location>
</feature>
<dbReference type="PANTHER" id="PTHR42663:SF6">
    <property type="entry name" value="HYDROLASE C777.06C-RELATED"/>
    <property type="match status" value="1"/>
</dbReference>
<dbReference type="AlphaFoldDB" id="A0A6L5XEE4"/>
<accession>A0A6L5XEE4</accession>
<name>A0A6L5XEE4_9BACT</name>
<dbReference type="EMBL" id="VULT01000017">
    <property type="protein sequence ID" value="MSS18177.1"/>
    <property type="molecule type" value="Genomic_DNA"/>
</dbReference>
<reference evidence="2 3" key="1">
    <citation type="submission" date="2019-08" db="EMBL/GenBank/DDBJ databases">
        <title>In-depth cultivation of the pig gut microbiome towards novel bacterial diversity and tailored functional studies.</title>
        <authorList>
            <person name="Wylensek D."/>
            <person name="Hitch T.C.A."/>
            <person name="Clavel T."/>
        </authorList>
    </citation>
    <scope>NUCLEOTIDE SEQUENCE [LARGE SCALE GENOMIC DNA]</scope>
    <source>
        <strain evidence="2 3">Oil-RF-744-WCA-WT-10</strain>
    </source>
</reference>
<dbReference type="SUPFAM" id="SSF56281">
    <property type="entry name" value="Metallo-hydrolase/oxidoreductase"/>
    <property type="match status" value="1"/>
</dbReference>
<dbReference type="PANTHER" id="PTHR42663">
    <property type="entry name" value="HYDROLASE C777.06C-RELATED-RELATED"/>
    <property type="match status" value="1"/>
</dbReference>
<evidence type="ECO:0000313" key="2">
    <source>
        <dbReference type="EMBL" id="MSS18177.1"/>
    </source>
</evidence>
<dbReference type="InterPro" id="IPR001279">
    <property type="entry name" value="Metallo-B-lactamas"/>
</dbReference>
<dbReference type="CDD" id="cd16279">
    <property type="entry name" value="metallo-hydrolase-like_MBL-fold"/>
    <property type="match status" value="1"/>
</dbReference>
<evidence type="ECO:0000259" key="1">
    <source>
        <dbReference type="SMART" id="SM00849"/>
    </source>
</evidence>
<dbReference type="InterPro" id="IPR036866">
    <property type="entry name" value="RibonucZ/Hydroxyglut_hydro"/>
</dbReference>
<dbReference type="Pfam" id="PF12706">
    <property type="entry name" value="Lactamase_B_2"/>
    <property type="match status" value="1"/>
</dbReference>